<feature type="region of interest" description="Disordered" evidence="1">
    <location>
        <begin position="104"/>
        <end position="129"/>
    </location>
</feature>
<reference evidence="2" key="2">
    <citation type="submission" date="2013-10" db="EMBL/GenBank/DDBJ databases">
        <authorList>
            <person name="Aslett M."/>
        </authorList>
    </citation>
    <scope>NUCLEOTIDE SEQUENCE [LARGE SCALE GENOMIC DNA]</scope>
    <source>
        <strain evidence="2">Houghton</strain>
    </source>
</reference>
<evidence type="ECO:0000313" key="2">
    <source>
        <dbReference type="EMBL" id="CDJ53765.1"/>
    </source>
</evidence>
<dbReference type="Proteomes" id="UP000030750">
    <property type="component" value="Unassembled WGS sequence"/>
</dbReference>
<reference evidence="2" key="1">
    <citation type="submission" date="2013-10" db="EMBL/GenBank/DDBJ databases">
        <title>Genomic analysis of the causative agents of coccidiosis in chickens.</title>
        <authorList>
            <person name="Reid A.J."/>
            <person name="Blake D."/>
            <person name="Billington K."/>
            <person name="Browne H."/>
            <person name="Dunn M."/>
            <person name="Hung S."/>
            <person name="Kawahara F."/>
            <person name="Miranda-Saavedra D."/>
            <person name="Mourier T."/>
            <person name="Nagra H."/>
            <person name="Otto T.D."/>
            <person name="Rawlings N."/>
            <person name="Sanchez A."/>
            <person name="Sanders M."/>
            <person name="Subramaniam C."/>
            <person name="Tay Y."/>
            <person name="Dear P."/>
            <person name="Doerig C."/>
            <person name="Gruber A."/>
            <person name="Parkinson J."/>
            <person name="Shirley M."/>
            <person name="Wan K.L."/>
            <person name="Berriman M."/>
            <person name="Tomley F."/>
            <person name="Pain A."/>
        </authorList>
    </citation>
    <scope>NUCLEOTIDE SEQUENCE [LARGE SCALE GENOMIC DNA]</scope>
    <source>
        <strain evidence="2">Houghton</strain>
    </source>
</reference>
<dbReference type="AlphaFoldDB" id="U6M120"/>
<keyword evidence="3" id="KW-1185">Reference proteome</keyword>
<organism evidence="2 3">
    <name type="scientific">Eimeria brunetti</name>
    <dbReference type="NCBI Taxonomy" id="51314"/>
    <lineage>
        <taxon>Eukaryota</taxon>
        <taxon>Sar</taxon>
        <taxon>Alveolata</taxon>
        <taxon>Apicomplexa</taxon>
        <taxon>Conoidasida</taxon>
        <taxon>Coccidia</taxon>
        <taxon>Eucoccidiorida</taxon>
        <taxon>Eimeriorina</taxon>
        <taxon>Eimeriidae</taxon>
        <taxon>Eimeria</taxon>
    </lineage>
</organism>
<proteinExistence type="predicted"/>
<dbReference type="EMBL" id="HG713406">
    <property type="protein sequence ID" value="CDJ53765.1"/>
    <property type="molecule type" value="Genomic_DNA"/>
</dbReference>
<protein>
    <submittedName>
        <fullName evidence="2">WD-40 repeat-containing protein, putative</fullName>
    </submittedName>
</protein>
<accession>U6M120</accession>
<evidence type="ECO:0000256" key="1">
    <source>
        <dbReference type="SAM" id="MobiDB-lite"/>
    </source>
</evidence>
<sequence length="281" mass="29430">MARLCDVSPGDSPLSGLCGATFSVNSLLLFWARGSFLTVFRMPSAADSSSKQQQLQQLQQQKQSEVDADLLLARHAGHGEPISIVKASPTHALVLTGLGSCSSSSNSSSSSSSNGSSGSCSCSSSKGDNQSSSSSKGIDHCCSNCESNVAASEVAADAAMASGPRLYQQQQQQQQQRQQQQQQQRQLQLHVECEGRNVEQRAKRTAVSGTAAGAAAAVVLVAQAAAAAMAAAQQQQQQQQQQQLRLASVAASIVAAPLSSQDPFSFSVLLLTFCLFEFENS</sequence>
<name>U6M120_9EIME</name>
<gene>
    <name evidence="2" type="ORF">EBH_0008480</name>
</gene>
<evidence type="ECO:0000313" key="3">
    <source>
        <dbReference type="Proteomes" id="UP000030750"/>
    </source>
</evidence>
<dbReference type="VEuPathDB" id="ToxoDB:EBH_0008480"/>
<dbReference type="OrthoDB" id="27537at2759"/>